<dbReference type="OrthoDB" id="10056939at2759"/>
<dbReference type="EMBL" id="JADCNL010000008">
    <property type="protein sequence ID" value="KAG0470215.1"/>
    <property type="molecule type" value="Genomic_DNA"/>
</dbReference>
<proteinExistence type="predicted"/>
<protein>
    <submittedName>
        <fullName evidence="2">Uncharacterized protein</fullName>
    </submittedName>
</protein>
<gene>
    <name evidence="2" type="ORF">HPP92_016915</name>
</gene>
<evidence type="ECO:0000313" key="2">
    <source>
        <dbReference type="EMBL" id="KAG0470215.1"/>
    </source>
</evidence>
<sequence length="99" mass="11358">MDLEDDTKQIRDEGSEEARRGLRRKKKDSRRRCEGCRASVNLVNSGHRSFQDSCPLFSPPSLPRSSSTESDQLWLSERDLKAAFGCRLNLFGTLAYYEK</sequence>
<dbReference type="Proteomes" id="UP000636800">
    <property type="component" value="Unassembled WGS sequence"/>
</dbReference>
<organism evidence="2 3">
    <name type="scientific">Vanilla planifolia</name>
    <name type="common">Vanilla</name>
    <dbReference type="NCBI Taxonomy" id="51239"/>
    <lineage>
        <taxon>Eukaryota</taxon>
        <taxon>Viridiplantae</taxon>
        <taxon>Streptophyta</taxon>
        <taxon>Embryophyta</taxon>
        <taxon>Tracheophyta</taxon>
        <taxon>Spermatophyta</taxon>
        <taxon>Magnoliopsida</taxon>
        <taxon>Liliopsida</taxon>
        <taxon>Asparagales</taxon>
        <taxon>Orchidaceae</taxon>
        <taxon>Vanilloideae</taxon>
        <taxon>Vanilleae</taxon>
        <taxon>Vanilla</taxon>
    </lineage>
</organism>
<evidence type="ECO:0000313" key="3">
    <source>
        <dbReference type="Proteomes" id="UP000636800"/>
    </source>
</evidence>
<feature type="compositionally biased region" description="Basic and acidic residues" evidence="1">
    <location>
        <begin position="1"/>
        <end position="20"/>
    </location>
</feature>
<name>A0A835URQ6_VANPL</name>
<evidence type="ECO:0000256" key="1">
    <source>
        <dbReference type="SAM" id="MobiDB-lite"/>
    </source>
</evidence>
<comment type="caution">
    <text evidence="2">The sequence shown here is derived from an EMBL/GenBank/DDBJ whole genome shotgun (WGS) entry which is preliminary data.</text>
</comment>
<dbReference type="AlphaFoldDB" id="A0A835URQ6"/>
<accession>A0A835URQ6</accession>
<reference evidence="2 3" key="1">
    <citation type="journal article" date="2020" name="Nat. Food">
        <title>A phased Vanilla planifolia genome enables genetic improvement of flavour and production.</title>
        <authorList>
            <person name="Hasing T."/>
            <person name="Tang H."/>
            <person name="Brym M."/>
            <person name="Khazi F."/>
            <person name="Huang T."/>
            <person name="Chambers A.H."/>
        </authorList>
    </citation>
    <scope>NUCLEOTIDE SEQUENCE [LARGE SCALE GENOMIC DNA]</scope>
    <source>
        <tissue evidence="2">Leaf</tissue>
    </source>
</reference>
<keyword evidence="3" id="KW-1185">Reference proteome</keyword>
<feature type="region of interest" description="Disordered" evidence="1">
    <location>
        <begin position="1"/>
        <end position="28"/>
    </location>
</feature>